<evidence type="ECO:0000313" key="3">
    <source>
        <dbReference type="EMBL" id="RTE11515.1"/>
    </source>
</evidence>
<reference evidence="3 4" key="1">
    <citation type="submission" date="2018-12" db="EMBL/GenBank/DDBJ databases">
        <title>Bacillus ochoae sp. nov., Paenibacillus whitsoniae sp. nov., Paenibacillus spiritus sp. nov. Isolated from the Mars Exploration Rover during spacecraft assembly.</title>
        <authorList>
            <person name="Seuylemezian A."/>
            <person name="Vaishampayan P."/>
        </authorList>
    </citation>
    <scope>NUCLEOTIDE SEQUENCE [LARGE SCALE GENOMIC DNA]</scope>
    <source>
        <strain evidence="3 4">MER 54</strain>
    </source>
</reference>
<evidence type="ECO:0000313" key="4">
    <source>
        <dbReference type="Proteomes" id="UP000276128"/>
    </source>
</evidence>
<dbReference type="GO" id="GO:0008757">
    <property type="term" value="F:S-adenosylmethionine-dependent methyltransferase activity"/>
    <property type="evidence" value="ECO:0007669"/>
    <property type="project" value="InterPro"/>
</dbReference>
<dbReference type="Proteomes" id="UP000276128">
    <property type="component" value="Unassembled WGS sequence"/>
</dbReference>
<dbReference type="RefSeq" id="WP_126139462.1">
    <property type="nucleotide sequence ID" value="NZ_RXHU01000007.1"/>
</dbReference>
<gene>
    <name evidence="3" type="ORF">EJQ19_01595</name>
</gene>
<dbReference type="EMBL" id="RXHU01000007">
    <property type="protein sequence ID" value="RTE11515.1"/>
    <property type="molecule type" value="Genomic_DNA"/>
</dbReference>
<accession>A0A430JKC2</accession>
<proteinExistence type="predicted"/>
<keyword evidence="3" id="KW-0808">Transferase</keyword>
<feature type="domain" description="Methyltransferase type 11" evidence="2">
    <location>
        <begin position="28"/>
        <end position="76"/>
    </location>
</feature>
<dbReference type="SUPFAM" id="SSF53335">
    <property type="entry name" value="S-adenosyl-L-methionine-dependent methyltransferases"/>
    <property type="match status" value="1"/>
</dbReference>
<sequence>MYVDLGCGRHKHRQFYGIDRIQLPGVDLVCDLNHGIPLPDNSVEFVMASRSLPYLHDFVFMLSEIYRICRHQAILCVLAPYAHHFRHASNPYLKQKWDEYTPRYVTPHFTQPPGSPTCPPIPGYAVEQIPYDFRLLRMERFYEPPYSTEWYEQEELDVLQYVQPNVVSEIMYHFLVVKKELTSTEWQRLCKQTLMEPIWAPELRLNPAPVSDPEVMPQDLLAKPSKKISSPHEKKIVKSK</sequence>
<keyword evidence="3" id="KW-0489">Methyltransferase</keyword>
<feature type="region of interest" description="Disordered" evidence="1">
    <location>
        <begin position="221"/>
        <end position="240"/>
    </location>
</feature>
<dbReference type="OrthoDB" id="2636445at2"/>
<dbReference type="InterPro" id="IPR029063">
    <property type="entry name" value="SAM-dependent_MTases_sf"/>
</dbReference>
<evidence type="ECO:0000259" key="2">
    <source>
        <dbReference type="Pfam" id="PF08241"/>
    </source>
</evidence>
<protein>
    <submittedName>
        <fullName evidence="3">Methyltransferase domain-containing protein</fullName>
    </submittedName>
</protein>
<dbReference type="AlphaFoldDB" id="A0A430JKC2"/>
<evidence type="ECO:0000256" key="1">
    <source>
        <dbReference type="SAM" id="MobiDB-lite"/>
    </source>
</evidence>
<feature type="compositionally biased region" description="Basic and acidic residues" evidence="1">
    <location>
        <begin position="230"/>
        <end position="240"/>
    </location>
</feature>
<comment type="caution">
    <text evidence="3">The sequence shown here is derived from an EMBL/GenBank/DDBJ whole genome shotgun (WGS) entry which is preliminary data.</text>
</comment>
<keyword evidence="4" id="KW-1185">Reference proteome</keyword>
<dbReference type="Gene3D" id="3.40.50.150">
    <property type="entry name" value="Vaccinia Virus protein VP39"/>
    <property type="match status" value="1"/>
</dbReference>
<name>A0A430JKC2_9BACL</name>
<dbReference type="GO" id="GO:0032259">
    <property type="term" value="P:methylation"/>
    <property type="evidence" value="ECO:0007669"/>
    <property type="project" value="UniProtKB-KW"/>
</dbReference>
<organism evidence="3 4">
    <name type="scientific">Paenibacillus whitsoniae</name>
    <dbReference type="NCBI Taxonomy" id="2496558"/>
    <lineage>
        <taxon>Bacteria</taxon>
        <taxon>Bacillati</taxon>
        <taxon>Bacillota</taxon>
        <taxon>Bacilli</taxon>
        <taxon>Bacillales</taxon>
        <taxon>Paenibacillaceae</taxon>
        <taxon>Paenibacillus</taxon>
    </lineage>
</organism>
<dbReference type="InterPro" id="IPR013216">
    <property type="entry name" value="Methyltransf_11"/>
</dbReference>
<dbReference type="Pfam" id="PF08241">
    <property type="entry name" value="Methyltransf_11"/>
    <property type="match status" value="1"/>
</dbReference>